<protein>
    <recommendedName>
        <fullName evidence="2">CsgH-like domain-containing protein</fullName>
    </recommendedName>
</protein>
<gene>
    <name evidence="3" type="ORF">FP026_13860</name>
</gene>
<comment type="caution">
    <text evidence="3">The sequence shown here is derived from an EMBL/GenBank/DDBJ whole genome shotgun (WGS) entry which is preliminary data.</text>
</comment>
<dbReference type="OrthoDB" id="8386201at2"/>
<dbReference type="RefSeq" id="WP_149635206.1">
    <property type="nucleotide sequence ID" value="NZ_VNIP01000008.1"/>
</dbReference>
<name>A0A5B0W041_RHITR</name>
<dbReference type="InterPro" id="IPR048632">
    <property type="entry name" value="CsgH-like"/>
</dbReference>
<dbReference type="InterPro" id="IPR047726">
    <property type="entry name" value="CsgH_dom"/>
</dbReference>
<dbReference type="InterPro" id="IPR053722">
    <property type="entry name" value="Curli_assembly_CsgC/AgfC"/>
</dbReference>
<evidence type="ECO:0000313" key="3">
    <source>
        <dbReference type="EMBL" id="KAA1179948.1"/>
    </source>
</evidence>
<dbReference type="Proteomes" id="UP000323608">
    <property type="component" value="Unassembled WGS sequence"/>
</dbReference>
<evidence type="ECO:0000259" key="2">
    <source>
        <dbReference type="Pfam" id="PF21112"/>
    </source>
</evidence>
<dbReference type="Gene3D" id="2.60.40.2420">
    <property type="match status" value="1"/>
</dbReference>
<keyword evidence="1" id="KW-0732">Signal</keyword>
<reference evidence="3 4" key="1">
    <citation type="submission" date="2019-07" db="EMBL/GenBank/DDBJ databases">
        <title>The Draft Genome Sequence of Rhizobium tropici SARCC-755 Associated with Superior Nodulation on Pigeonpea (Cajanus cajan (L.) Millsp.).</title>
        <authorList>
            <person name="Bopape F.L."/>
            <person name="Hassen A.I."/>
            <person name="Swanevelder Z.H."/>
            <person name="Gwata E.T."/>
        </authorList>
    </citation>
    <scope>NUCLEOTIDE SEQUENCE [LARGE SCALE GENOMIC DNA]</scope>
    <source>
        <strain evidence="3 4">SARCC-755</strain>
    </source>
</reference>
<dbReference type="Pfam" id="PF21112">
    <property type="entry name" value="CsgH"/>
    <property type="match status" value="1"/>
</dbReference>
<accession>A0A5B0W041</accession>
<dbReference type="NCBIfam" id="NF041112">
    <property type="entry name" value="chap_CsgH_alph"/>
    <property type="match status" value="1"/>
</dbReference>
<dbReference type="EMBL" id="VNIP01000008">
    <property type="protein sequence ID" value="KAA1179948.1"/>
    <property type="molecule type" value="Genomic_DNA"/>
</dbReference>
<dbReference type="AlphaFoldDB" id="A0A5B0W041"/>
<feature type="chain" id="PRO_5022908670" description="CsgH-like domain-containing protein" evidence="1">
    <location>
        <begin position="27"/>
        <end position="134"/>
    </location>
</feature>
<evidence type="ECO:0000256" key="1">
    <source>
        <dbReference type="SAM" id="SignalP"/>
    </source>
</evidence>
<feature type="domain" description="CsgH-like" evidence="2">
    <location>
        <begin position="39"/>
        <end position="126"/>
    </location>
</feature>
<sequence length="134" mass="13521">MVNSGRRFPITAAMTLAGLIAAGASAAVLDTDSSGTAPIRCEIREKIQGDTIFLEPLVHSDREISGTYDISVSGGGEGGSSNVQQGGEFSAVAGRTTSLGRISVSAGGALYDVKLKVTAPGANVSCSKQVTGVF</sequence>
<proteinExistence type="predicted"/>
<evidence type="ECO:0000313" key="4">
    <source>
        <dbReference type="Proteomes" id="UP000323608"/>
    </source>
</evidence>
<feature type="signal peptide" evidence="1">
    <location>
        <begin position="1"/>
        <end position="26"/>
    </location>
</feature>
<organism evidence="3 4">
    <name type="scientific">Rhizobium tropici</name>
    <dbReference type="NCBI Taxonomy" id="398"/>
    <lineage>
        <taxon>Bacteria</taxon>
        <taxon>Pseudomonadati</taxon>
        <taxon>Pseudomonadota</taxon>
        <taxon>Alphaproteobacteria</taxon>
        <taxon>Hyphomicrobiales</taxon>
        <taxon>Rhizobiaceae</taxon>
        <taxon>Rhizobium/Agrobacterium group</taxon>
        <taxon>Rhizobium</taxon>
    </lineage>
</organism>